<dbReference type="EMBL" id="AP027079">
    <property type="protein sequence ID" value="BDU68782.1"/>
    <property type="molecule type" value="Genomic_DNA"/>
</dbReference>
<keyword evidence="4" id="KW-0762">Sugar transport</keyword>
<dbReference type="PANTHER" id="PTHR30505">
    <property type="entry name" value="FRUCTOSE-LIKE PERMEASE"/>
    <property type="match status" value="1"/>
</dbReference>
<evidence type="ECO:0000256" key="5">
    <source>
        <dbReference type="ARBA" id="ARBA00022683"/>
    </source>
</evidence>
<evidence type="ECO:0000313" key="11">
    <source>
        <dbReference type="EMBL" id="BDU68782.1"/>
    </source>
</evidence>
<proteinExistence type="predicted"/>
<dbReference type="InterPro" id="IPR050864">
    <property type="entry name" value="Bacterial_PTS_Sugar_Transport"/>
</dbReference>
<keyword evidence="8 9" id="KW-0472">Membrane</keyword>
<feature type="transmembrane region" description="Helical" evidence="9">
    <location>
        <begin position="59"/>
        <end position="77"/>
    </location>
</feature>
<evidence type="ECO:0000256" key="6">
    <source>
        <dbReference type="ARBA" id="ARBA00022692"/>
    </source>
</evidence>
<reference evidence="12" key="1">
    <citation type="journal article" date="2023" name="Int. J. Syst. Evol. Microbiol.">
        <title>Mesoterricola silvestris gen. nov., sp. nov., Mesoterricola sediminis sp. nov., Geothrix oryzae sp. nov., Geothrix edaphica sp. nov., Geothrix rubra sp. nov., and Geothrix limicola sp. nov., six novel members of Acidobacteriota isolated from soils.</title>
        <authorList>
            <person name="Itoh H."/>
            <person name="Sugisawa Y."/>
            <person name="Mise K."/>
            <person name="Xu Z."/>
            <person name="Kuniyasu M."/>
            <person name="Ushijima N."/>
            <person name="Kawano K."/>
            <person name="Kobayashi E."/>
            <person name="Shiratori Y."/>
            <person name="Masuda Y."/>
            <person name="Senoo K."/>
        </authorList>
    </citation>
    <scope>NUCLEOTIDE SEQUENCE [LARGE SCALE GENOMIC DNA]</scope>
    <source>
        <strain evidence="12">Red222</strain>
    </source>
</reference>
<protein>
    <recommendedName>
        <fullName evidence="10">PTS EIIC type-2 domain-containing protein</fullName>
    </recommendedName>
</protein>
<evidence type="ECO:0000313" key="12">
    <source>
        <dbReference type="Proteomes" id="UP001242010"/>
    </source>
</evidence>
<dbReference type="RefSeq" id="WP_286355418.1">
    <property type="nucleotide sequence ID" value="NZ_AP027079.1"/>
</dbReference>
<dbReference type="PANTHER" id="PTHR30505:SF0">
    <property type="entry name" value="FRUCTOSE-LIKE PTS SYSTEM EIIBC COMPONENT-RELATED"/>
    <property type="match status" value="1"/>
</dbReference>
<keyword evidence="5" id="KW-0598">Phosphotransferase system</keyword>
<feature type="transmembrane region" description="Helical" evidence="9">
    <location>
        <begin position="97"/>
        <end position="119"/>
    </location>
</feature>
<feature type="transmembrane region" description="Helical" evidence="9">
    <location>
        <begin position="20"/>
        <end position="38"/>
    </location>
</feature>
<dbReference type="PROSITE" id="PS51104">
    <property type="entry name" value="PTS_EIIC_TYPE_2"/>
    <property type="match status" value="1"/>
</dbReference>
<evidence type="ECO:0000256" key="2">
    <source>
        <dbReference type="ARBA" id="ARBA00022448"/>
    </source>
</evidence>
<evidence type="ECO:0000256" key="1">
    <source>
        <dbReference type="ARBA" id="ARBA00004429"/>
    </source>
</evidence>
<keyword evidence="3" id="KW-1003">Cell membrane</keyword>
<feature type="domain" description="PTS EIIC type-2" evidence="10">
    <location>
        <begin position="8"/>
        <end position="343"/>
    </location>
</feature>
<keyword evidence="6 9" id="KW-0812">Transmembrane</keyword>
<feature type="transmembrane region" description="Helical" evidence="9">
    <location>
        <begin position="131"/>
        <end position="153"/>
    </location>
</feature>
<feature type="transmembrane region" description="Helical" evidence="9">
    <location>
        <begin position="248"/>
        <end position="267"/>
    </location>
</feature>
<organism evidence="11 12">
    <name type="scientific">Geothrix oryzae</name>
    <dbReference type="NCBI Taxonomy" id="2927975"/>
    <lineage>
        <taxon>Bacteria</taxon>
        <taxon>Pseudomonadati</taxon>
        <taxon>Acidobacteriota</taxon>
        <taxon>Holophagae</taxon>
        <taxon>Holophagales</taxon>
        <taxon>Holophagaceae</taxon>
        <taxon>Geothrix</taxon>
    </lineage>
</organism>
<evidence type="ECO:0000256" key="4">
    <source>
        <dbReference type="ARBA" id="ARBA00022597"/>
    </source>
</evidence>
<keyword evidence="12" id="KW-1185">Reference proteome</keyword>
<feature type="transmembrane region" description="Helical" evidence="9">
    <location>
        <begin position="173"/>
        <end position="191"/>
    </location>
</feature>
<sequence>MHASLQRLKTYLLCGVSHVIPFVACGGILIAVAIAFAPMRPGTGPDFSQAPTLKVIMDIGLAAFSLVVPVLAGYIAFGMADRPGLVPGFVGGFISNAVGAGFLGGLAAGLLAGGVVLLLRRLPIHRLLRPIMPILVIPVLSSLVVGLIMYGLLGAPIKGLMAWLAQALQNLGSGNQVLLGLVLGAMIAFDMGGPVNKAAFFFGVAMIREGHVGVMGACAAAICIPPLGLGLATLLAPHRWSDSERESGLAALAMGAIGITEGAIPFAAADPVRVIPTIMGGSALGAVIAMLGSVGDHAPHGGLIVLPVVEHRLWYLAAIAIGTLAVAVTLNLLRAPARSAQPSVEAP</sequence>
<name>A0ABM8DPH6_9BACT</name>
<keyword evidence="2" id="KW-0813">Transport</keyword>
<dbReference type="Proteomes" id="UP001242010">
    <property type="component" value="Chromosome"/>
</dbReference>
<feature type="transmembrane region" description="Helical" evidence="9">
    <location>
        <begin position="313"/>
        <end position="333"/>
    </location>
</feature>
<evidence type="ECO:0000259" key="10">
    <source>
        <dbReference type="PROSITE" id="PS51104"/>
    </source>
</evidence>
<dbReference type="InterPro" id="IPR013014">
    <property type="entry name" value="PTS_EIIC_2"/>
</dbReference>
<evidence type="ECO:0000256" key="3">
    <source>
        <dbReference type="ARBA" id="ARBA00022475"/>
    </source>
</evidence>
<dbReference type="NCBIfam" id="TIGR01427">
    <property type="entry name" value="PTS_IIC_fructo"/>
    <property type="match status" value="1"/>
</dbReference>
<accession>A0ABM8DPH6</accession>
<feature type="transmembrane region" description="Helical" evidence="9">
    <location>
        <begin position="212"/>
        <end position="236"/>
    </location>
</feature>
<gene>
    <name evidence="11" type="ORF">GETHOR_08830</name>
</gene>
<dbReference type="InterPro" id="IPR006327">
    <property type="entry name" value="PTS_IIC_fruc"/>
</dbReference>
<evidence type="ECO:0000256" key="9">
    <source>
        <dbReference type="SAM" id="Phobius"/>
    </source>
</evidence>
<evidence type="ECO:0000256" key="8">
    <source>
        <dbReference type="ARBA" id="ARBA00023136"/>
    </source>
</evidence>
<evidence type="ECO:0000256" key="7">
    <source>
        <dbReference type="ARBA" id="ARBA00022989"/>
    </source>
</evidence>
<comment type="subcellular location">
    <subcellularLocation>
        <location evidence="1">Cell inner membrane</location>
        <topology evidence="1">Multi-pass membrane protein</topology>
    </subcellularLocation>
</comment>
<keyword evidence="7 9" id="KW-1133">Transmembrane helix</keyword>